<evidence type="ECO:0000313" key="1">
    <source>
        <dbReference type="EMBL" id="KII73082.1"/>
    </source>
</evidence>
<gene>
    <name evidence="1" type="ORF">RF11_12476</name>
</gene>
<evidence type="ECO:0000313" key="2">
    <source>
        <dbReference type="Proteomes" id="UP000031668"/>
    </source>
</evidence>
<accession>A0A0C2NGF6</accession>
<comment type="caution">
    <text evidence="1">The sequence shown here is derived from an EMBL/GenBank/DDBJ whole genome shotgun (WGS) entry which is preliminary data.</text>
</comment>
<sequence>MNGRRVDATQNYHSLDEIYYFGGQRQRDFNLIINHDNTERSFDTKYKFNLRHNDWNGYSAIQDLNTLHTYHVPSFKVKENPIPVDFLAFDNYNAHPDEIKK</sequence>
<keyword evidence="2" id="KW-1185">Reference proteome</keyword>
<dbReference type="EMBL" id="JWZT01001011">
    <property type="protein sequence ID" value="KII73082.1"/>
    <property type="molecule type" value="Genomic_DNA"/>
</dbReference>
<name>A0A0C2NGF6_THEKT</name>
<dbReference type="OrthoDB" id="6435034at2759"/>
<protein>
    <submittedName>
        <fullName evidence="1">Uncharacterized protein</fullName>
    </submittedName>
</protein>
<organism evidence="1 2">
    <name type="scientific">Thelohanellus kitauei</name>
    <name type="common">Myxosporean</name>
    <dbReference type="NCBI Taxonomy" id="669202"/>
    <lineage>
        <taxon>Eukaryota</taxon>
        <taxon>Metazoa</taxon>
        <taxon>Cnidaria</taxon>
        <taxon>Myxozoa</taxon>
        <taxon>Myxosporea</taxon>
        <taxon>Bivalvulida</taxon>
        <taxon>Platysporina</taxon>
        <taxon>Myxobolidae</taxon>
        <taxon>Thelohanellus</taxon>
    </lineage>
</organism>
<proteinExistence type="predicted"/>
<reference evidence="1 2" key="1">
    <citation type="journal article" date="2014" name="Genome Biol. Evol.">
        <title>The genome of the myxosporean Thelohanellus kitauei shows adaptations to nutrient acquisition within its fish host.</title>
        <authorList>
            <person name="Yang Y."/>
            <person name="Xiong J."/>
            <person name="Zhou Z."/>
            <person name="Huo F."/>
            <person name="Miao W."/>
            <person name="Ran C."/>
            <person name="Liu Y."/>
            <person name="Zhang J."/>
            <person name="Feng J."/>
            <person name="Wang M."/>
            <person name="Wang M."/>
            <person name="Wang L."/>
            <person name="Yao B."/>
        </authorList>
    </citation>
    <scope>NUCLEOTIDE SEQUENCE [LARGE SCALE GENOMIC DNA]</scope>
    <source>
        <strain evidence="1">Wuqing</strain>
    </source>
</reference>
<dbReference type="AlphaFoldDB" id="A0A0C2NGF6"/>
<dbReference type="Proteomes" id="UP000031668">
    <property type="component" value="Unassembled WGS sequence"/>
</dbReference>